<evidence type="ECO:0000313" key="2">
    <source>
        <dbReference type="Proteomes" id="UP000632339"/>
    </source>
</evidence>
<dbReference type="EMBL" id="BMLI01000003">
    <property type="protein sequence ID" value="GGN07878.1"/>
    <property type="molecule type" value="Genomic_DNA"/>
</dbReference>
<reference evidence="2" key="1">
    <citation type="journal article" date="2019" name="Int. J. Syst. Evol. Microbiol.">
        <title>The Global Catalogue of Microorganisms (GCM) 10K type strain sequencing project: providing services to taxonomists for standard genome sequencing and annotation.</title>
        <authorList>
            <consortium name="The Broad Institute Genomics Platform"/>
            <consortium name="The Broad Institute Genome Sequencing Center for Infectious Disease"/>
            <person name="Wu L."/>
            <person name="Ma J."/>
        </authorList>
    </citation>
    <scope>NUCLEOTIDE SEQUENCE [LARGE SCALE GENOMIC DNA]</scope>
    <source>
        <strain evidence="2">CGMCC 1.6375</strain>
    </source>
</reference>
<protein>
    <submittedName>
        <fullName evidence="1">Uncharacterized protein</fullName>
    </submittedName>
</protein>
<evidence type="ECO:0000313" key="1">
    <source>
        <dbReference type="EMBL" id="GGN07878.1"/>
    </source>
</evidence>
<keyword evidence="2" id="KW-1185">Reference proteome</keyword>
<dbReference type="Proteomes" id="UP000632339">
    <property type="component" value="Unassembled WGS sequence"/>
</dbReference>
<gene>
    <name evidence="1" type="ORF">GCM10010967_49390</name>
</gene>
<proteinExistence type="predicted"/>
<comment type="caution">
    <text evidence="1">The sequence shown here is derived from an EMBL/GenBank/DDBJ whole genome shotgun (WGS) entry which is preliminary data.</text>
</comment>
<organism evidence="1 2">
    <name type="scientific">Dyadobacter beijingensis</name>
    <dbReference type="NCBI Taxonomy" id="365489"/>
    <lineage>
        <taxon>Bacteria</taxon>
        <taxon>Pseudomonadati</taxon>
        <taxon>Bacteroidota</taxon>
        <taxon>Cytophagia</taxon>
        <taxon>Cytophagales</taxon>
        <taxon>Spirosomataceae</taxon>
        <taxon>Dyadobacter</taxon>
    </lineage>
</organism>
<sequence>MLLIINVSPISDLLNFYQKFAIVYFVDDPIISRSYAKCTLTTFKFSASRLIGIVLKRRNSGRDEAIVFAG</sequence>
<name>A0ABQ2IDI3_9BACT</name>
<accession>A0ABQ2IDI3</accession>